<keyword evidence="3" id="KW-1185">Reference proteome</keyword>
<dbReference type="AlphaFoldDB" id="F2NGP8"/>
<gene>
    <name evidence="2" type="ordered locus">Desac_0056</name>
</gene>
<accession>F2NGP8</accession>
<reference evidence="3" key="2">
    <citation type="submission" date="2011-03" db="EMBL/GenBank/DDBJ databases">
        <title>The complete genome of Desulfobacca acetoxidans DSM 11109.</title>
        <authorList>
            <consortium name="US DOE Joint Genome Institute (JGI-PGF)"/>
            <person name="Lucas S."/>
            <person name="Copeland A."/>
            <person name="Lapidus A."/>
            <person name="Bruce D."/>
            <person name="Goodwin L."/>
            <person name="Pitluck S."/>
            <person name="Peters L."/>
            <person name="Kyrpides N."/>
            <person name="Mavromatis K."/>
            <person name="Ivanova N."/>
            <person name="Ovchinnikova G."/>
            <person name="Teshima H."/>
            <person name="Detter J.C."/>
            <person name="Han C."/>
            <person name="Land M."/>
            <person name="Hauser L."/>
            <person name="Markowitz V."/>
            <person name="Cheng J.-F."/>
            <person name="Hugenholtz P."/>
            <person name="Woyke T."/>
            <person name="Wu D."/>
            <person name="Spring S."/>
            <person name="Schueler E."/>
            <person name="Brambilla E."/>
            <person name="Klenk H.-P."/>
            <person name="Eisen J.A."/>
        </authorList>
    </citation>
    <scope>NUCLEOTIDE SEQUENCE [LARGE SCALE GENOMIC DNA]</scope>
    <source>
        <strain evidence="3">ATCC 700848 / DSM 11109 / ASRB2</strain>
    </source>
</reference>
<dbReference type="Pfam" id="PF13470">
    <property type="entry name" value="PIN_3"/>
    <property type="match status" value="1"/>
</dbReference>
<dbReference type="InterPro" id="IPR029060">
    <property type="entry name" value="PIN-like_dom_sf"/>
</dbReference>
<dbReference type="SUPFAM" id="SSF88723">
    <property type="entry name" value="PIN domain-like"/>
    <property type="match status" value="1"/>
</dbReference>
<dbReference type="OrthoDB" id="9798108at2"/>
<evidence type="ECO:0000313" key="3">
    <source>
        <dbReference type="Proteomes" id="UP000000483"/>
    </source>
</evidence>
<dbReference type="HOGENOM" id="CLU_1977904_0_0_7"/>
<sequence>MIKAVIDANVFVSSALAPGSNPDKIIDLARQGRINLVTSQDILQEIRAVFLYPKIKRRLKLTAREINEFLSEIAKPALITPGLLNLKAVKDDPKDDKYLICAMEGLWRIKSFRVISICLALIITTA</sequence>
<dbReference type="eggNOG" id="COG1569">
    <property type="taxonomic scope" value="Bacteria"/>
</dbReference>
<organism evidence="2 3">
    <name type="scientific">Desulfobacca acetoxidans (strain ATCC 700848 / DSM 11109 / ASRB2)</name>
    <dbReference type="NCBI Taxonomy" id="880072"/>
    <lineage>
        <taxon>Bacteria</taxon>
        <taxon>Pseudomonadati</taxon>
        <taxon>Thermodesulfobacteriota</taxon>
        <taxon>Desulfobaccia</taxon>
        <taxon>Desulfobaccales</taxon>
        <taxon>Desulfobaccaceae</taxon>
        <taxon>Desulfobacca</taxon>
    </lineage>
</organism>
<dbReference type="STRING" id="880072.Desac_0056"/>
<dbReference type="InterPro" id="IPR002850">
    <property type="entry name" value="PIN_toxin-like"/>
</dbReference>
<name>F2NGP8_DESAR</name>
<dbReference type="PANTHER" id="PTHR34610">
    <property type="entry name" value="SSL7007 PROTEIN"/>
    <property type="match status" value="1"/>
</dbReference>
<dbReference type="KEGG" id="dao:Desac_0056"/>
<reference evidence="2 3" key="1">
    <citation type="journal article" date="2011" name="Stand. Genomic Sci.">
        <title>Complete genome sequence of the acetate-degrading sulfate reducer Desulfobacca acetoxidans type strain (ASRB2).</title>
        <authorList>
            <person name="Goker M."/>
            <person name="Teshima H."/>
            <person name="Lapidus A."/>
            <person name="Nolan M."/>
            <person name="Lucas S."/>
            <person name="Hammon N."/>
            <person name="Deshpande S."/>
            <person name="Cheng J.F."/>
            <person name="Tapia R."/>
            <person name="Han C."/>
            <person name="Goodwin L."/>
            <person name="Pitluck S."/>
            <person name="Huntemann M."/>
            <person name="Liolios K."/>
            <person name="Ivanova N."/>
            <person name="Pagani I."/>
            <person name="Mavromatis K."/>
            <person name="Ovchinikova G."/>
            <person name="Pati A."/>
            <person name="Chen A."/>
            <person name="Palaniappan K."/>
            <person name="Land M."/>
            <person name="Hauser L."/>
            <person name="Brambilla E.M."/>
            <person name="Rohde M."/>
            <person name="Spring S."/>
            <person name="Detter J.C."/>
            <person name="Woyke T."/>
            <person name="Bristow J."/>
            <person name="Eisen J.A."/>
            <person name="Markowitz V."/>
            <person name="Hugenholtz P."/>
            <person name="Kyrpides N.C."/>
            <person name="Klenk H.P."/>
        </authorList>
    </citation>
    <scope>NUCLEOTIDE SEQUENCE [LARGE SCALE GENOMIC DNA]</scope>
    <source>
        <strain evidence="3">ATCC 700848 / DSM 11109 / ASRB2</strain>
    </source>
</reference>
<dbReference type="EMBL" id="CP002629">
    <property type="protein sequence ID" value="AEB07955.1"/>
    <property type="molecule type" value="Genomic_DNA"/>
</dbReference>
<dbReference type="PANTHER" id="PTHR34610:SF4">
    <property type="entry name" value="SLL8027 PROTEIN"/>
    <property type="match status" value="1"/>
</dbReference>
<evidence type="ECO:0000259" key="1">
    <source>
        <dbReference type="Pfam" id="PF13470"/>
    </source>
</evidence>
<dbReference type="InterPro" id="IPR002716">
    <property type="entry name" value="PIN_dom"/>
</dbReference>
<dbReference type="Proteomes" id="UP000000483">
    <property type="component" value="Chromosome"/>
</dbReference>
<evidence type="ECO:0000313" key="2">
    <source>
        <dbReference type="EMBL" id="AEB07955.1"/>
    </source>
</evidence>
<protein>
    <recommendedName>
        <fullName evidence="1">PIN domain-containing protein</fullName>
    </recommendedName>
</protein>
<feature type="domain" description="PIN" evidence="1">
    <location>
        <begin position="3"/>
        <end position="105"/>
    </location>
</feature>
<dbReference type="NCBIfam" id="TIGR00305">
    <property type="entry name" value="putative toxin-antitoxin system toxin component, PIN family"/>
    <property type="match status" value="1"/>
</dbReference>
<dbReference type="RefSeq" id="WP_013705070.1">
    <property type="nucleotide sequence ID" value="NC_015388.1"/>
</dbReference>
<proteinExistence type="predicted"/>